<evidence type="ECO:0008006" key="5">
    <source>
        <dbReference type="Google" id="ProtNLM"/>
    </source>
</evidence>
<comment type="similarity">
    <text evidence="1">Belongs to the short-chain dehydrogenases/reductases (SDR) family.</text>
</comment>
<dbReference type="SUPFAM" id="SSF51735">
    <property type="entry name" value="NAD(P)-binding Rossmann-fold domains"/>
    <property type="match status" value="1"/>
</dbReference>
<proteinExistence type="inferred from homology"/>
<sequence length="295" mass="31396">MPPSHLFHRQTATRRSAADIPEWITMSSVVPSASRTVLVTGATSGIGWETARLLAGQGCTVIVHAPDAASGREAVDRMTATGADAARLRLAVADFSRLDEVRGMAARVADEHPALDVLVNNAAVVAPERRTMTTDGNELSLQVNFLAAYLLTHELAGALSARPGGRVVNVSSSMHRTASISWSDPHRAKRYSRLAAYAQSQLALTIFARETAPWTSVSVHPGVCDTALLPLYAHAGDSAAEGAERVVRLCDPATELVPGAYYDRTALSPAAPVALEERTVRRLCKLADQLVARTA</sequence>
<dbReference type="PRINTS" id="PR00081">
    <property type="entry name" value="GDHRDH"/>
</dbReference>
<keyword evidence="4" id="KW-1185">Reference proteome</keyword>
<dbReference type="Gene3D" id="3.40.50.720">
    <property type="entry name" value="NAD(P)-binding Rossmann-like Domain"/>
    <property type="match status" value="1"/>
</dbReference>
<evidence type="ECO:0000313" key="4">
    <source>
        <dbReference type="Proteomes" id="UP001500063"/>
    </source>
</evidence>
<comment type="caution">
    <text evidence="3">The sequence shown here is derived from an EMBL/GenBank/DDBJ whole genome shotgun (WGS) entry which is preliminary data.</text>
</comment>
<dbReference type="InterPro" id="IPR036291">
    <property type="entry name" value="NAD(P)-bd_dom_sf"/>
</dbReference>
<evidence type="ECO:0000313" key="3">
    <source>
        <dbReference type="EMBL" id="GAA0366837.1"/>
    </source>
</evidence>
<gene>
    <name evidence="3" type="ORF">GCM10010319_50950</name>
</gene>
<dbReference type="InterPro" id="IPR002347">
    <property type="entry name" value="SDR_fam"/>
</dbReference>
<accession>A0ABN0XKX4</accession>
<dbReference type="Proteomes" id="UP001500063">
    <property type="component" value="Unassembled WGS sequence"/>
</dbReference>
<name>A0ABN0XKX4_9ACTN</name>
<protein>
    <recommendedName>
        <fullName evidence="5">Short-chain dehydrogenase</fullName>
    </recommendedName>
</protein>
<keyword evidence="2" id="KW-0560">Oxidoreductase</keyword>
<reference evidence="3 4" key="1">
    <citation type="journal article" date="2019" name="Int. J. Syst. Evol. Microbiol.">
        <title>The Global Catalogue of Microorganisms (GCM) 10K type strain sequencing project: providing services to taxonomists for standard genome sequencing and annotation.</title>
        <authorList>
            <consortium name="The Broad Institute Genomics Platform"/>
            <consortium name="The Broad Institute Genome Sequencing Center for Infectious Disease"/>
            <person name="Wu L."/>
            <person name="Ma J."/>
        </authorList>
    </citation>
    <scope>NUCLEOTIDE SEQUENCE [LARGE SCALE GENOMIC DNA]</scope>
    <source>
        <strain evidence="3 4">JCM 4565</strain>
    </source>
</reference>
<evidence type="ECO:0000256" key="2">
    <source>
        <dbReference type="ARBA" id="ARBA00023002"/>
    </source>
</evidence>
<dbReference type="PANTHER" id="PTHR24320">
    <property type="entry name" value="RETINOL DEHYDROGENASE"/>
    <property type="match status" value="1"/>
</dbReference>
<dbReference type="PANTHER" id="PTHR24320:SF148">
    <property type="entry name" value="NAD(P)-BINDING ROSSMANN-FOLD SUPERFAMILY PROTEIN"/>
    <property type="match status" value="1"/>
</dbReference>
<dbReference type="Pfam" id="PF00106">
    <property type="entry name" value="adh_short"/>
    <property type="match status" value="1"/>
</dbReference>
<organism evidence="3 4">
    <name type="scientific">Streptomyces blastmyceticus</name>
    <dbReference type="NCBI Taxonomy" id="68180"/>
    <lineage>
        <taxon>Bacteria</taxon>
        <taxon>Bacillati</taxon>
        <taxon>Actinomycetota</taxon>
        <taxon>Actinomycetes</taxon>
        <taxon>Kitasatosporales</taxon>
        <taxon>Streptomycetaceae</taxon>
        <taxon>Streptomyces</taxon>
    </lineage>
</organism>
<dbReference type="EMBL" id="BAAABW010000026">
    <property type="protein sequence ID" value="GAA0366837.1"/>
    <property type="molecule type" value="Genomic_DNA"/>
</dbReference>
<evidence type="ECO:0000256" key="1">
    <source>
        <dbReference type="ARBA" id="ARBA00006484"/>
    </source>
</evidence>